<dbReference type="Proteomes" id="UP001201163">
    <property type="component" value="Unassembled WGS sequence"/>
</dbReference>
<feature type="region of interest" description="Disordered" evidence="1">
    <location>
        <begin position="235"/>
        <end position="257"/>
    </location>
</feature>
<organism evidence="2 3">
    <name type="scientific">Lactarius akahatsu</name>
    <dbReference type="NCBI Taxonomy" id="416441"/>
    <lineage>
        <taxon>Eukaryota</taxon>
        <taxon>Fungi</taxon>
        <taxon>Dikarya</taxon>
        <taxon>Basidiomycota</taxon>
        <taxon>Agaricomycotina</taxon>
        <taxon>Agaricomycetes</taxon>
        <taxon>Russulales</taxon>
        <taxon>Russulaceae</taxon>
        <taxon>Lactarius</taxon>
    </lineage>
</organism>
<gene>
    <name evidence="2" type="ORF">EDB92DRAFT_1848437</name>
</gene>
<dbReference type="EMBL" id="JAKELL010000013">
    <property type="protein sequence ID" value="KAH8994954.1"/>
    <property type="molecule type" value="Genomic_DNA"/>
</dbReference>
<proteinExistence type="predicted"/>
<evidence type="ECO:0000313" key="2">
    <source>
        <dbReference type="EMBL" id="KAH8994954.1"/>
    </source>
</evidence>
<reference evidence="2" key="1">
    <citation type="submission" date="2022-01" db="EMBL/GenBank/DDBJ databases">
        <title>Comparative genomics reveals a dynamic genome evolution in the ectomycorrhizal milk-cap (Lactarius) mushrooms.</title>
        <authorList>
            <consortium name="DOE Joint Genome Institute"/>
            <person name="Lebreton A."/>
            <person name="Tang N."/>
            <person name="Kuo A."/>
            <person name="LaButti K."/>
            <person name="Drula E."/>
            <person name="Barry K."/>
            <person name="Clum A."/>
            <person name="Lipzen A."/>
            <person name="Mousain D."/>
            <person name="Ng V."/>
            <person name="Wang R."/>
            <person name="Wang X."/>
            <person name="Dai Y."/>
            <person name="Henrissat B."/>
            <person name="Grigoriev I.V."/>
            <person name="Guerin-Laguette A."/>
            <person name="Yu F."/>
            <person name="Martin F.M."/>
        </authorList>
    </citation>
    <scope>NUCLEOTIDE SEQUENCE</scope>
    <source>
        <strain evidence="2">QP</strain>
    </source>
</reference>
<accession>A0AAD4LNS9</accession>
<sequence>MPLLSRLPNLISSSLSSAPQEPLIASQKAQIDQLGQKTRTLELTISRLREQLSDSRSEWQTERTEWAGECETVMACHRIAHLETNVLLSRERIALEYERDLTRKERVAVVERDYHLILSKAREKELEIELKEKATLLHDAEKAREAAELKANHSQAELSALQAQLSSANTHVDRLTLRLEDAQTALAEKERLNNEIQQEKAALKAQVGQRKSPDERGEAEQCATLEGQIKHLESRVTEEQNKASTHEKALQKERKNTEKLQLALDEQIEKATNAEEEASLLEQQSREYKDELEKALWQVKQLKADTQPDGPTSRSRVHSDLRSDEAENINPSASKIAPSHKAEVSDVKSKKTTKKPYRGKDAPTTRKPSITDNKGKRKAAPDNEDTESIASDDKAAKSTKPNSGKNKTKPKVPPAPAEEDDETNDVAMPKKKKMRKLNITNPFASAQPHSLDWANQYNVGDGGLDIPTELSPVKVPARSLAGKSASTSFWKG</sequence>
<evidence type="ECO:0000313" key="3">
    <source>
        <dbReference type="Proteomes" id="UP001201163"/>
    </source>
</evidence>
<evidence type="ECO:0000256" key="1">
    <source>
        <dbReference type="SAM" id="MobiDB-lite"/>
    </source>
</evidence>
<dbReference type="AlphaFoldDB" id="A0AAD4LNS9"/>
<name>A0AAD4LNS9_9AGAM</name>
<feature type="region of interest" description="Disordered" evidence="1">
    <location>
        <begin position="300"/>
        <end position="431"/>
    </location>
</feature>
<comment type="caution">
    <text evidence="2">The sequence shown here is derived from an EMBL/GenBank/DDBJ whole genome shotgun (WGS) entry which is preliminary data.</text>
</comment>
<feature type="compositionally biased region" description="Basic and acidic residues" evidence="1">
    <location>
        <begin position="340"/>
        <end position="349"/>
    </location>
</feature>
<keyword evidence="3" id="KW-1185">Reference proteome</keyword>
<protein>
    <submittedName>
        <fullName evidence="2">Uncharacterized protein</fullName>
    </submittedName>
</protein>